<evidence type="ECO:0000313" key="11">
    <source>
        <dbReference type="EMBL" id="KAK4736251.1"/>
    </source>
</evidence>
<dbReference type="PANTHER" id="PTHR11751:SF475">
    <property type="entry name" value="ALANINE TRANSAMINASE"/>
    <property type="match status" value="1"/>
</dbReference>
<dbReference type="CDD" id="cd00609">
    <property type="entry name" value="AAT_like"/>
    <property type="match status" value="1"/>
</dbReference>
<keyword evidence="3" id="KW-0032">Aminotransferase</keyword>
<name>A0AAV9MED4_9SOLN</name>
<dbReference type="Pfam" id="PF00155">
    <property type="entry name" value="Aminotran_1_2"/>
    <property type="match status" value="1"/>
</dbReference>
<dbReference type="InterPro" id="IPR045088">
    <property type="entry name" value="ALAT1/2-like"/>
</dbReference>
<evidence type="ECO:0000256" key="3">
    <source>
        <dbReference type="ARBA" id="ARBA00022576"/>
    </source>
</evidence>
<dbReference type="Gene3D" id="1.10.287.1970">
    <property type="match status" value="1"/>
</dbReference>
<evidence type="ECO:0000256" key="2">
    <source>
        <dbReference type="ARBA" id="ARBA00011738"/>
    </source>
</evidence>
<keyword evidence="12" id="KW-1185">Reference proteome</keyword>
<comment type="pathway">
    <text evidence="6">Amino-acid degradation; L-alanine degradation via transaminase pathway; pyruvate from L-alanine: step 1/1.</text>
</comment>
<dbReference type="AlphaFoldDB" id="A0AAV9MED4"/>
<dbReference type="SUPFAM" id="SSF53383">
    <property type="entry name" value="PLP-dependent transferases"/>
    <property type="match status" value="1"/>
</dbReference>
<keyword evidence="5" id="KW-0663">Pyridoxal phosphate</keyword>
<comment type="similarity">
    <text evidence="8">Belongs to the class-I pyridoxal-phosphate-dependent aminotransferase family. Alanine aminotransferase subfamily.</text>
</comment>
<dbReference type="GO" id="GO:0030170">
    <property type="term" value="F:pyridoxal phosphate binding"/>
    <property type="evidence" value="ECO:0007669"/>
    <property type="project" value="InterPro"/>
</dbReference>
<dbReference type="InterPro" id="IPR015424">
    <property type="entry name" value="PyrdxlP-dep_Trfase"/>
</dbReference>
<dbReference type="EC" id="2.6.1.2" evidence="9"/>
<keyword evidence="4" id="KW-0808">Transferase</keyword>
<dbReference type="FunFam" id="3.40.640.10:FF:000012">
    <property type="entry name" value="alanine aminotransferase 2"/>
    <property type="match status" value="1"/>
</dbReference>
<dbReference type="EMBL" id="JAWPEI010000002">
    <property type="protein sequence ID" value="KAK4736251.1"/>
    <property type="molecule type" value="Genomic_DNA"/>
</dbReference>
<evidence type="ECO:0000256" key="8">
    <source>
        <dbReference type="ARBA" id="ARBA00025785"/>
    </source>
</evidence>
<dbReference type="InterPro" id="IPR015421">
    <property type="entry name" value="PyrdxlP-dep_Trfase_major"/>
</dbReference>
<protein>
    <recommendedName>
        <fullName evidence="9">alanine transaminase</fullName>
        <ecNumber evidence="9">2.6.1.2</ecNumber>
    </recommendedName>
</protein>
<accession>A0AAV9MED4</accession>
<gene>
    <name evidence="11" type="ORF">R3W88_010512</name>
</gene>
<dbReference type="GO" id="GO:0004021">
    <property type="term" value="F:L-alanine:2-oxoglutarate aminotransferase activity"/>
    <property type="evidence" value="ECO:0007669"/>
    <property type="project" value="UniProtKB-EC"/>
</dbReference>
<evidence type="ECO:0000256" key="5">
    <source>
        <dbReference type="ARBA" id="ARBA00022898"/>
    </source>
</evidence>
<comment type="pathway">
    <text evidence="7">Photosynthesis; C4 acid pathway.</text>
</comment>
<evidence type="ECO:0000256" key="9">
    <source>
        <dbReference type="ARBA" id="ARBA00026106"/>
    </source>
</evidence>
<comment type="cofactor">
    <cofactor evidence="1">
        <name>pyridoxal 5'-phosphate</name>
        <dbReference type="ChEBI" id="CHEBI:597326"/>
    </cofactor>
</comment>
<sequence>MASDYSSSPITLNDLNPKVLKCTYAIRGEIVTHAQILQQDLTENPGSHKFNEVLALCDHPLLLDRSETKALFSADSIERAIQILDQIPCRATGAYSHSQGIKGLRDKIASGIEVRDGFPADPNDIFLTDGASPAVHMMMQLLIGSENDGILCPIPQYPLYSASITLHGGTHISYYLDEETGWALEISELENQLKTANPGVLAEANQREIVEFCWKEGLVLLADEVYQENVYAPDKQFHSFKKISRSMGFGEKDISLVSFHSASKGYYGECGKRGGYMEFTGFSPEIREQIYKVASVNLCSNISGQILASLIMSPPKVGDESYESFSAEKEAILSSLARRAKVQEEKIPAIVSGFTQFHKQFMDEFRG</sequence>
<organism evidence="11 12">
    <name type="scientific">Solanum pinnatisectum</name>
    <name type="common">tansyleaf nightshade</name>
    <dbReference type="NCBI Taxonomy" id="50273"/>
    <lineage>
        <taxon>Eukaryota</taxon>
        <taxon>Viridiplantae</taxon>
        <taxon>Streptophyta</taxon>
        <taxon>Embryophyta</taxon>
        <taxon>Tracheophyta</taxon>
        <taxon>Spermatophyta</taxon>
        <taxon>Magnoliopsida</taxon>
        <taxon>eudicotyledons</taxon>
        <taxon>Gunneridae</taxon>
        <taxon>Pentapetalae</taxon>
        <taxon>asterids</taxon>
        <taxon>lamiids</taxon>
        <taxon>Solanales</taxon>
        <taxon>Solanaceae</taxon>
        <taxon>Solanoideae</taxon>
        <taxon>Solaneae</taxon>
        <taxon>Solanum</taxon>
    </lineage>
</organism>
<proteinExistence type="inferred from homology"/>
<evidence type="ECO:0000256" key="4">
    <source>
        <dbReference type="ARBA" id="ARBA00022679"/>
    </source>
</evidence>
<reference evidence="11 12" key="1">
    <citation type="submission" date="2023-10" db="EMBL/GenBank/DDBJ databases">
        <title>Genome-Wide Identification Analysis in wild type Solanum Pinnatisectum Reveals Some Genes Defensing Phytophthora Infestans.</title>
        <authorList>
            <person name="Sun C."/>
        </authorList>
    </citation>
    <scope>NUCLEOTIDE SEQUENCE [LARGE SCALE GENOMIC DNA]</scope>
    <source>
        <strain evidence="11">LQN</strain>
        <tissue evidence="11">Leaf</tissue>
    </source>
</reference>
<evidence type="ECO:0000256" key="7">
    <source>
        <dbReference type="ARBA" id="ARBA00025709"/>
    </source>
</evidence>
<evidence type="ECO:0000313" key="12">
    <source>
        <dbReference type="Proteomes" id="UP001311915"/>
    </source>
</evidence>
<feature type="domain" description="Aminotransferase class I/classII large" evidence="10">
    <location>
        <begin position="88"/>
        <end position="331"/>
    </location>
</feature>
<evidence type="ECO:0000259" key="10">
    <source>
        <dbReference type="Pfam" id="PF00155"/>
    </source>
</evidence>
<comment type="caution">
    <text evidence="11">The sequence shown here is derived from an EMBL/GenBank/DDBJ whole genome shotgun (WGS) entry which is preliminary data.</text>
</comment>
<dbReference type="Proteomes" id="UP001311915">
    <property type="component" value="Unassembled WGS sequence"/>
</dbReference>
<comment type="subunit">
    <text evidence="2">Homodimer.</text>
</comment>
<evidence type="ECO:0000256" key="1">
    <source>
        <dbReference type="ARBA" id="ARBA00001933"/>
    </source>
</evidence>
<evidence type="ECO:0000256" key="6">
    <source>
        <dbReference type="ARBA" id="ARBA00025708"/>
    </source>
</evidence>
<dbReference type="InterPro" id="IPR004839">
    <property type="entry name" value="Aminotransferase_I/II_large"/>
</dbReference>
<dbReference type="PANTHER" id="PTHR11751">
    <property type="entry name" value="ALANINE AMINOTRANSFERASE"/>
    <property type="match status" value="1"/>
</dbReference>
<dbReference type="Gene3D" id="3.40.640.10">
    <property type="entry name" value="Type I PLP-dependent aspartate aminotransferase-like (Major domain)"/>
    <property type="match status" value="1"/>
</dbReference>